<name>A0ABQ5I4Z2_9ASTR</name>
<dbReference type="PANTHER" id="PTHR47960">
    <property type="entry name" value="DEAD-BOX ATP-DEPENDENT RNA HELICASE 50"/>
    <property type="match status" value="1"/>
</dbReference>
<organism evidence="7 8">
    <name type="scientific">Tanacetum coccineum</name>
    <dbReference type="NCBI Taxonomy" id="301880"/>
    <lineage>
        <taxon>Eukaryota</taxon>
        <taxon>Viridiplantae</taxon>
        <taxon>Streptophyta</taxon>
        <taxon>Embryophyta</taxon>
        <taxon>Tracheophyta</taxon>
        <taxon>Spermatophyta</taxon>
        <taxon>Magnoliopsida</taxon>
        <taxon>eudicotyledons</taxon>
        <taxon>Gunneridae</taxon>
        <taxon>Pentapetalae</taxon>
        <taxon>asterids</taxon>
        <taxon>campanulids</taxon>
        <taxon>Asterales</taxon>
        <taxon>Asteraceae</taxon>
        <taxon>Asteroideae</taxon>
        <taxon>Anthemideae</taxon>
        <taxon>Anthemidinae</taxon>
        <taxon>Tanacetum</taxon>
    </lineage>
</organism>
<protein>
    <submittedName>
        <fullName evidence="7">DEAD-box ATP-dependent RNA helicase 50</fullName>
    </submittedName>
</protein>
<dbReference type="Gene3D" id="3.40.50.300">
    <property type="entry name" value="P-loop containing nucleotide triphosphate hydrolases"/>
    <property type="match status" value="1"/>
</dbReference>
<dbReference type="InterPro" id="IPR011545">
    <property type="entry name" value="DEAD/DEAH_box_helicase_dom"/>
</dbReference>
<evidence type="ECO:0000313" key="7">
    <source>
        <dbReference type="EMBL" id="GJT94849.1"/>
    </source>
</evidence>
<evidence type="ECO:0000256" key="4">
    <source>
        <dbReference type="ARBA" id="ARBA00022840"/>
    </source>
</evidence>
<keyword evidence="8" id="KW-1185">Reference proteome</keyword>
<dbReference type="Pfam" id="PF00270">
    <property type="entry name" value="DEAD"/>
    <property type="match status" value="1"/>
</dbReference>
<comment type="caution">
    <text evidence="7">The sequence shown here is derived from an EMBL/GenBank/DDBJ whole genome shotgun (WGS) entry which is preliminary data.</text>
</comment>
<evidence type="ECO:0000256" key="3">
    <source>
        <dbReference type="ARBA" id="ARBA00022806"/>
    </source>
</evidence>
<dbReference type="CDD" id="cd00268">
    <property type="entry name" value="DEADc"/>
    <property type="match status" value="1"/>
</dbReference>
<dbReference type="EMBL" id="BQNB010020334">
    <property type="protein sequence ID" value="GJT94849.1"/>
    <property type="molecule type" value="Genomic_DNA"/>
</dbReference>
<feature type="region of interest" description="Disordered" evidence="5">
    <location>
        <begin position="101"/>
        <end position="120"/>
    </location>
</feature>
<keyword evidence="3 7" id="KW-0347">Helicase</keyword>
<keyword evidence="1" id="KW-0547">Nucleotide-binding</keyword>
<evidence type="ECO:0000313" key="8">
    <source>
        <dbReference type="Proteomes" id="UP001151760"/>
    </source>
</evidence>
<feature type="compositionally biased region" description="Basic and acidic residues" evidence="5">
    <location>
        <begin position="101"/>
        <end position="117"/>
    </location>
</feature>
<keyword evidence="4" id="KW-0067">ATP-binding</keyword>
<keyword evidence="2" id="KW-0378">Hydrolase</keyword>
<dbReference type="InterPro" id="IPR044742">
    <property type="entry name" value="DEAD/DEAH_RhlB"/>
</dbReference>
<reference evidence="7" key="2">
    <citation type="submission" date="2022-01" db="EMBL/GenBank/DDBJ databases">
        <authorList>
            <person name="Yamashiro T."/>
            <person name="Shiraishi A."/>
            <person name="Satake H."/>
            <person name="Nakayama K."/>
        </authorList>
    </citation>
    <scope>NUCLEOTIDE SEQUENCE</scope>
</reference>
<dbReference type="GO" id="GO:0004386">
    <property type="term" value="F:helicase activity"/>
    <property type="evidence" value="ECO:0007669"/>
    <property type="project" value="UniProtKB-KW"/>
</dbReference>
<sequence>MLLKPVVVPAIINYSKFSFSTKVNWLNNNNTQVQRRRRIAVAVEEGGYSKKSLDTYEPVDEETGDDNKQLLLQLEPPASSKASSKGVSPSFQRLRVGKVRDLSRVSSSEKDKKHDNSRTGSLVMGQDETLLARFNNFSTKLRKSNATSDFYSRKSFKDVGCADYMLHFLNTQLLANPSHIQAMSFPHVINGKSCIIADQSGSGKTLAYLLPVIQCLRQDELQGIAKSLPGSPRVVILVPTAELASQVLRNCRLMSKSGVPFRSMIATGGFKQKTQLESLRNELDVLIATPGRFLYLVEEGFLQLTNLKWYLPYPFFFNSIGSKRAGWGE</sequence>
<evidence type="ECO:0000256" key="5">
    <source>
        <dbReference type="SAM" id="MobiDB-lite"/>
    </source>
</evidence>
<evidence type="ECO:0000256" key="1">
    <source>
        <dbReference type="ARBA" id="ARBA00022741"/>
    </source>
</evidence>
<dbReference type="InterPro" id="IPR014001">
    <property type="entry name" value="Helicase_ATP-bd"/>
</dbReference>
<dbReference type="SMART" id="SM00487">
    <property type="entry name" value="DEXDc"/>
    <property type="match status" value="1"/>
</dbReference>
<reference evidence="7" key="1">
    <citation type="journal article" date="2022" name="Int. J. Mol. Sci.">
        <title>Draft Genome of Tanacetum Coccineum: Genomic Comparison of Closely Related Tanacetum-Family Plants.</title>
        <authorList>
            <person name="Yamashiro T."/>
            <person name="Shiraishi A."/>
            <person name="Nakayama K."/>
            <person name="Satake H."/>
        </authorList>
    </citation>
    <scope>NUCLEOTIDE SEQUENCE</scope>
</reference>
<dbReference type="PROSITE" id="PS51192">
    <property type="entry name" value="HELICASE_ATP_BIND_1"/>
    <property type="match status" value="1"/>
</dbReference>
<dbReference type="InterPro" id="IPR027417">
    <property type="entry name" value="P-loop_NTPase"/>
</dbReference>
<accession>A0ABQ5I4Z2</accession>
<proteinExistence type="predicted"/>
<dbReference type="SUPFAM" id="SSF52540">
    <property type="entry name" value="P-loop containing nucleoside triphosphate hydrolases"/>
    <property type="match status" value="1"/>
</dbReference>
<gene>
    <name evidence="7" type="ORF">Tco_1090367</name>
</gene>
<evidence type="ECO:0000259" key="6">
    <source>
        <dbReference type="PROSITE" id="PS51192"/>
    </source>
</evidence>
<feature type="domain" description="Helicase ATP-binding" evidence="6">
    <location>
        <begin position="185"/>
        <end position="309"/>
    </location>
</feature>
<evidence type="ECO:0000256" key="2">
    <source>
        <dbReference type="ARBA" id="ARBA00022801"/>
    </source>
</evidence>
<dbReference type="Proteomes" id="UP001151760">
    <property type="component" value="Unassembled WGS sequence"/>
</dbReference>